<keyword evidence="1" id="KW-0646">Protease inhibitor</keyword>
<dbReference type="PANTHER" id="PTHR10913">
    <property type="entry name" value="FOLLISTATIN-RELATED"/>
    <property type="match status" value="1"/>
</dbReference>
<dbReference type="InterPro" id="IPR036058">
    <property type="entry name" value="Kazal_dom_sf"/>
</dbReference>
<dbReference type="PROSITE" id="PS51465">
    <property type="entry name" value="KAZAL_2"/>
    <property type="match status" value="2"/>
</dbReference>
<dbReference type="Proteomes" id="UP000198211">
    <property type="component" value="Unassembled WGS sequence"/>
</dbReference>
<dbReference type="SMART" id="SM00280">
    <property type="entry name" value="KAZAL"/>
    <property type="match status" value="2"/>
</dbReference>
<dbReference type="Pfam" id="PF07648">
    <property type="entry name" value="Kazal_2"/>
    <property type="match status" value="2"/>
</dbReference>
<comment type="caution">
    <text evidence="5">The sequence shown here is derived from an EMBL/GenBank/DDBJ whole genome shotgun (WGS) entry which is preliminary data.</text>
</comment>
<dbReference type="Gene3D" id="3.30.60.30">
    <property type="match status" value="2"/>
</dbReference>
<dbReference type="EMBL" id="NBNE01007328">
    <property type="protein sequence ID" value="OWZ00786.1"/>
    <property type="molecule type" value="Genomic_DNA"/>
</dbReference>
<dbReference type="SUPFAM" id="SSF100895">
    <property type="entry name" value="Kazal-type serine protease inhibitors"/>
    <property type="match status" value="2"/>
</dbReference>
<evidence type="ECO:0000259" key="4">
    <source>
        <dbReference type="PROSITE" id="PS51465"/>
    </source>
</evidence>
<accession>A0A225V4F5</accession>
<proteinExistence type="predicted"/>
<dbReference type="STRING" id="4795.A0A225V4F5"/>
<feature type="domain" description="Kazal-like" evidence="4">
    <location>
        <begin position="27"/>
        <end position="86"/>
    </location>
</feature>
<reference evidence="6" key="1">
    <citation type="submission" date="2017-03" db="EMBL/GenBank/DDBJ databases">
        <title>Phytopthora megakarya and P. palmivora, two closely related causual agents of cacao black pod achieved similar genome size and gene model numbers by different mechanisms.</title>
        <authorList>
            <person name="Ali S."/>
            <person name="Shao J."/>
            <person name="Larry D.J."/>
            <person name="Kronmiller B."/>
            <person name="Shen D."/>
            <person name="Strem M.D."/>
            <person name="Melnick R.L."/>
            <person name="Guiltinan M.J."/>
            <person name="Tyler B.M."/>
            <person name="Meinhardt L.W."/>
            <person name="Bailey B.A."/>
        </authorList>
    </citation>
    <scope>NUCLEOTIDE SEQUENCE [LARGE SCALE GENOMIC DNA]</scope>
    <source>
        <strain evidence="6">zdho120</strain>
    </source>
</reference>
<evidence type="ECO:0000256" key="2">
    <source>
        <dbReference type="ARBA" id="ARBA00022900"/>
    </source>
</evidence>
<dbReference type="AlphaFoldDB" id="A0A225V4F5"/>
<feature type="domain" description="Kazal-like" evidence="4">
    <location>
        <begin position="87"/>
        <end position="140"/>
    </location>
</feature>
<evidence type="ECO:0000313" key="5">
    <source>
        <dbReference type="EMBL" id="OWZ00786.1"/>
    </source>
</evidence>
<name>A0A225V4F5_9STRA</name>
<keyword evidence="6" id="KW-1185">Reference proteome</keyword>
<protein>
    <submittedName>
        <fullName evidence="5">Protease inhibitor Epi2</fullName>
    </submittedName>
</protein>
<evidence type="ECO:0000313" key="6">
    <source>
        <dbReference type="Proteomes" id="UP000198211"/>
    </source>
</evidence>
<gene>
    <name evidence="5" type="ORF">PHMEG_00027951</name>
</gene>
<dbReference type="GO" id="GO:0005576">
    <property type="term" value="C:extracellular region"/>
    <property type="evidence" value="ECO:0007669"/>
    <property type="project" value="TreeGrafter"/>
</dbReference>
<sequence length="150" mass="16110">MIVALSTTQALCSPVSKTLGFVSTSSSGSEFDCPKYCLHIFDPVGDDEGNTYPNECEMKRAKCDSNELTIPPKWKALKLVDEGRANSSPTQKCGEGCPDVELPTCGSDGIKYGNPCELKTAACKSPELNIVENSGEACVGSKVRRYCEVM</sequence>
<evidence type="ECO:0000256" key="1">
    <source>
        <dbReference type="ARBA" id="ARBA00022690"/>
    </source>
</evidence>
<dbReference type="CDD" id="cd00104">
    <property type="entry name" value="KAZAL_FS"/>
    <property type="match status" value="2"/>
</dbReference>
<keyword evidence="2" id="KW-0722">Serine protease inhibitor</keyword>
<dbReference type="OrthoDB" id="10029953at2759"/>
<dbReference type="InterPro" id="IPR050653">
    <property type="entry name" value="Prot_Inhib_GrowthFact_Antg"/>
</dbReference>
<keyword evidence="3" id="KW-1015">Disulfide bond</keyword>
<dbReference type="InterPro" id="IPR002350">
    <property type="entry name" value="Kazal_dom"/>
</dbReference>
<evidence type="ECO:0000256" key="3">
    <source>
        <dbReference type="ARBA" id="ARBA00023157"/>
    </source>
</evidence>
<organism evidence="5 6">
    <name type="scientific">Phytophthora megakarya</name>
    <dbReference type="NCBI Taxonomy" id="4795"/>
    <lineage>
        <taxon>Eukaryota</taxon>
        <taxon>Sar</taxon>
        <taxon>Stramenopiles</taxon>
        <taxon>Oomycota</taxon>
        <taxon>Peronosporomycetes</taxon>
        <taxon>Peronosporales</taxon>
        <taxon>Peronosporaceae</taxon>
        <taxon>Phytophthora</taxon>
    </lineage>
</organism>
<dbReference type="PANTHER" id="PTHR10913:SF45">
    <property type="entry name" value="FOLLISTATIN, ISOFORM A-RELATED"/>
    <property type="match status" value="1"/>
</dbReference>